<feature type="chain" id="PRO_5040260308" description="Calcineurin-like phosphoesterase domain-containing protein" evidence="2">
    <location>
        <begin position="31"/>
        <end position="659"/>
    </location>
</feature>
<dbReference type="SUPFAM" id="SSF56300">
    <property type="entry name" value="Metallo-dependent phosphatases"/>
    <property type="match status" value="1"/>
</dbReference>
<feature type="domain" description="TMEM62 Ig-like" evidence="4">
    <location>
        <begin position="319"/>
        <end position="419"/>
    </location>
</feature>
<dbReference type="Pfam" id="PF00149">
    <property type="entry name" value="Metallophos"/>
    <property type="match status" value="1"/>
</dbReference>
<dbReference type="InterPro" id="IPR004843">
    <property type="entry name" value="Calcineurin-like_PHP"/>
</dbReference>
<evidence type="ECO:0000259" key="3">
    <source>
        <dbReference type="Pfam" id="PF00149"/>
    </source>
</evidence>
<dbReference type="PANTHER" id="PTHR14795">
    <property type="entry name" value="HELICASE RELATED"/>
    <property type="match status" value="1"/>
</dbReference>
<sequence>MSIIKCILALFILSVSVFLLIFANLYDVNAENGDKIKNKVIEDTNSGNSKLDENQQDLFWFVQISDLHISKFKDPTRIDDFRKFCSEALDVIKPKVVIASGDLTDAKDTILGSDQYIEEWQAYYSALVDTGVFAKTKWLDLRGNHDNFNVPELHGKNDLFRNYSSQGRYHKKSYIQQITNNGATYNFVGLDCSIEPGSKRPYNFIGMIDDAELQHVKNIVEKNKADYTIWFAHYPTSTIMTPANHPNIKKFVGQFDNSILFIAGHLHTLGRLVNRMYTLHAEGFLELELGDFIRTRRFRIAAIDHGLLTIIDRPLDTYPIALITNPKNMLFNNPFKENINLIKESTHIRILAFSKSAITLCQIDIDDEGWKKCEQKNDNFFVVPWNPSKYISGKHKIKIHVVDANGGTFEDEHFFATDGTKISFDLLARFILMSDLTTVFQIGYIVALIVCSLPLLIFKIWQMLLKYRLIQKPKIQSAYSRRLVQKYVILCSINRIYFGLVIMLIWTTLGPWSFHEILDGYRGYIFLWGIFVKGQFVPGTLTYWYGIHQLAWFQFPLTIILAGVVKRSFNRCVTGQKPEENFLKVIKSNLPFLALIIAEILLAIFYLIQNGLIAFLIAPLRVWSLIYSIYLFYQAHYKIPESCFKSSVRIFIEDEPKQS</sequence>
<keyword evidence="7" id="KW-1185">Reference proteome</keyword>
<feature type="domain" description="TMEM62 C-terminal" evidence="5">
    <location>
        <begin position="446"/>
        <end position="567"/>
    </location>
</feature>
<feature type="transmembrane region" description="Helical" evidence="1">
    <location>
        <begin position="614"/>
        <end position="633"/>
    </location>
</feature>
<feature type="transmembrane region" description="Helical" evidence="1">
    <location>
        <begin position="590"/>
        <end position="608"/>
    </location>
</feature>
<name>A0A9N9WP55_9DIPT</name>
<feature type="transmembrane region" description="Helical" evidence="1">
    <location>
        <begin position="442"/>
        <end position="465"/>
    </location>
</feature>
<dbReference type="Pfam" id="PF24394">
    <property type="entry name" value="TMEM62_C"/>
    <property type="match status" value="1"/>
</dbReference>
<evidence type="ECO:0000256" key="2">
    <source>
        <dbReference type="SAM" id="SignalP"/>
    </source>
</evidence>
<dbReference type="EMBL" id="OU895878">
    <property type="protein sequence ID" value="CAG9803357.1"/>
    <property type="molecule type" value="Genomic_DNA"/>
</dbReference>
<evidence type="ECO:0000313" key="6">
    <source>
        <dbReference type="EMBL" id="CAG9803357.1"/>
    </source>
</evidence>
<dbReference type="PANTHER" id="PTHR14795:SF0">
    <property type="entry name" value="TRANSMEMBRANE PROTEIN 62"/>
    <property type="match status" value="1"/>
</dbReference>
<keyword evidence="2" id="KW-0732">Signal</keyword>
<dbReference type="InterPro" id="IPR056229">
    <property type="entry name" value="Ig_TMM62"/>
</dbReference>
<evidence type="ECO:0000256" key="1">
    <source>
        <dbReference type="SAM" id="Phobius"/>
    </source>
</evidence>
<dbReference type="GO" id="GO:0016787">
    <property type="term" value="F:hydrolase activity"/>
    <property type="evidence" value="ECO:0007669"/>
    <property type="project" value="InterPro"/>
</dbReference>
<dbReference type="OrthoDB" id="27234at2759"/>
<reference evidence="6" key="2">
    <citation type="submission" date="2022-10" db="EMBL/GenBank/DDBJ databases">
        <authorList>
            <consortium name="ENA_rothamsted_submissions"/>
            <consortium name="culmorum"/>
            <person name="King R."/>
        </authorList>
    </citation>
    <scope>NUCLEOTIDE SEQUENCE</scope>
</reference>
<gene>
    <name evidence="6" type="ORF">CHIRRI_LOCUS6257</name>
</gene>
<dbReference type="Gene3D" id="3.60.21.10">
    <property type="match status" value="1"/>
</dbReference>
<evidence type="ECO:0008006" key="8">
    <source>
        <dbReference type="Google" id="ProtNLM"/>
    </source>
</evidence>
<dbReference type="InterPro" id="IPR029052">
    <property type="entry name" value="Metallo-depent_PP-like"/>
</dbReference>
<evidence type="ECO:0000313" key="7">
    <source>
        <dbReference type="Proteomes" id="UP001153620"/>
    </source>
</evidence>
<feature type="signal peptide" evidence="2">
    <location>
        <begin position="1"/>
        <end position="30"/>
    </location>
</feature>
<dbReference type="AlphaFoldDB" id="A0A9N9WP55"/>
<organism evidence="6 7">
    <name type="scientific">Chironomus riparius</name>
    <dbReference type="NCBI Taxonomy" id="315576"/>
    <lineage>
        <taxon>Eukaryota</taxon>
        <taxon>Metazoa</taxon>
        <taxon>Ecdysozoa</taxon>
        <taxon>Arthropoda</taxon>
        <taxon>Hexapoda</taxon>
        <taxon>Insecta</taxon>
        <taxon>Pterygota</taxon>
        <taxon>Neoptera</taxon>
        <taxon>Endopterygota</taxon>
        <taxon>Diptera</taxon>
        <taxon>Nematocera</taxon>
        <taxon>Chironomoidea</taxon>
        <taxon>Chironomidae</taxon>
        <taxon>Chironominae</taxon>
        <taxon>Chironomus</taxon>
    </lineage>
</organism>
<accession>A0A9N9WP55</accession>
<feature type="transmembrane region" description="Helical" evidence="1">
    <location>
        <begin position="486"/>
        <end position="506"/>
    </location>
</feature>
<feature type="transmembrane region" description="Helical" evidence="1">
    <location>
        <begin position="550"/>
        <end position="569"/>
    </location>
</feature>
<dbReference type="InterPro" id="IPR056230">
    <property type="entry name" value="TMEM62_C"/>
</dbReference>
<keyword evidence="1" id="KW-1133">Transmembrane helix</keyword>
<feature type="domain" description="Calcineurin-like phosphoesterase" evidence="3">
    <location>
        <begin position="60"/>
        <end position="268"/>
    </location>
</feature>
<dbReference type="Proteomes" id="UP001153620">
    <property type="component" value="Chromosome 2"/>
</dbReference>
<dbReference type="Pfam" id="PF24384">
    <property type="entry name" value="Ig_TMM62"/>
    <property type="match status" value="1"/>
</dbReference>
<proteinExistence type="predicted"/>
<keyword evidence="1" id="KW-0812">Transmembrane</keyword>
<protein>
    <recommendedName>
        <fullName evidence="8">Calcineurin-like phosphoesterase domain-containing protein</fullName>
    </recommendedName>
</protein>
<reference evidence="6" key="1">
    <citation type="submission" date="2022-01" db="EMBL/GenBank/DDBJ databases">
        <authorList>
            <person name="King R."/>
        </authorList>
    </citation>
    <scope>NUCLEOTIDE SEQUENCE</scope>
</reference>
<keyword evidence="1" id="KW-0472">Membrane</keyword>
<evidence type="ECO:0000259" key="5">
    <source>
        <dbReference type="Pfam" id="PF24394"/>
    </source>
</evidence>
<evidence type="ECO:0000259" key="4">
    <source>
        <dbReference type="Pfam" id="PF24384"/>
    </source>
</evidence>